<dbReference type="EMBL" id="QYTV02000002">
    <property type="protein sequence ID" value="RST76408.1"/>
    <property type="molecule type" value="Genomic_DNA"/>
</dbReference>
<gene>
    <name evidence="1" type="ORF">D4T97_006475</name>
</gene>
<dbReference type="AlphaFoldDB" id="A0A429Y4U6"/>
<dbReference type="Proteomes" id="UP000287156">
    <property type="component" value="Unassembled WGS sequence"/>
</dbReference>
<keyword evidence="2" id="KW-1185">Reference proteome</keyword>
<comment type="caution">
    <text evidence="1">The sequence shown here is derived from an EMBL/GenBank/DDBJ whole genome shotgun (WGS) entry which is preliminary data.</text>
</comment>
<reference evidence="1" key="1">
    <citation type="submission" date="2018-12" db="EMBL/GenBank/DDBJ databases">
        <authorList>
            <person name="Sun L."/>
            <person name="Chen Z."/>
        </authorList>
    </citation>
    <scope>NUCLEOTIDE SEQUENCE [LARGE SCALE GENOMIC DNA]</scope>
    <source>
        <strain evidence="1">3-2-2</strain>
    </source>
</reference>
<evidence type="ECO:0000313" key="2">
    <source>
        <dbReference type="Proteomes" id="UP000287156"/>
    </source>
</evidence>
<organism evidence="1 2">
    <name type="scientific">Siminovitchia acidinfaciens</name>
    <dbReference type="NCBI Taxonomy" id="2321395"/>
    <lineage>
        <taxon>Bacteria</taxon>
        <taxon>Bacillati</taxon>
        <taxon>Bacillota</taxon>
        <taxon>Bacilli</taxon>
        <taxon>Bacillales</taxon>
        <taxon>Bacillaceae</taxon>
        <taxon>Siminovitchia</taxon>
    </lineage>
</organism>
<proteinExistence type="predicted"/>
<dbReference type="RefSeq" id="WP_126048876.1">
    <property type="nucleotide sequence ID" value="NZ_QYTV02000002.1"/>
</dbReference>
<dbReference type="OrthoDB" id="2085574at2"/>
<accession>A0A429Y4U6</accession>
<dbReference type="PROSITE" id="PS51257">
    <property type="entry name" value="PROKAR_LIPOPROTEIN"/>
    <property type="match status" value="1"/>
</dbReference>
<evidence type="ECO:0000313" key="1">
    <source>
        <dbReference type="EMBL" id="RST76408.1"/>
    </source>
</evidence>
<sequence length="136" mass="15420">MKKYMYLGVILGAIALAGCSVNKESEEQVQVKEELVEDATNRQAVEVETLPDADKEEAVPVTPLELTQELKEDYHKQYVEIVKEINAEEGTNHLEVVPIDEFKPKDWVVPEKFRQLAIERATMEFTSKVFGGDPVQ</sequence>
<protein>
    <submittedName>
        <fullName evidence="1">Uncharacterized protein</fullName>
    </submittedName>
</protein>
<name>A0A429Y4U6_9BACI</name>